<dbReference type="Proteomes" id="UP000184226">
    <property type="component" value="Unassembled WGS sequence"/>
</dbReference>
<dbReference type="InterPro" id="IPR007688">
    <property type="entry name" value="Conjugal_tfr_TrbL/VirB6"/>
</dbReference>
<accession>A0A1M5YHX8</accession>
<dbReference type="STRING" id="658167.SAMN04488135_109109"/>
<feature type="transmembrane region" description="Helical" evidence="5">
    <location>
        <begin position="213"/>
        <end position="238"/>
    </location>
</feature>
<evidence type="ECO:0000256" key="4">
    <source>
        <dbReference type="ARBA" id="ARBA00023136"/>
    </source>
</evidence>
<sequence>MAIPAPATLYSLGSIVQWIDESLNTMLINGVADNVERLTGAIWLPLELGVTIGLMTYGWMVAAQRIPTPYGEALVRIFRIVVVVAIIESGGFYQSQIMGAMLALPDGLMQAVTGEPASARDVLADFHNSGLETATRLDERAPSVLTEIGQSILFALVSLVITVIYTLVTIMGILMMSVAKVGMALIVMVGPLFIAALLFDHTKEFFKFWLQQALYFALYGTLFTLVFGLVMGMLGYVQNILLGMTTAAEINVLQILGVVILVAALAMFLMKLPSVIVGKITGGSPVDMPFIGQL</sequence>
<organism evidence="6 7">
    <name type="scientific">Pollutimonas bauzanensis</name>
    <dbReference type="NCBI Taxonomy" id="658167"/>
    <lineage>
        <taxon>Bacteria</taxon>
        <taxon>Pseudomonadati</taxon>
        <taxon>Pseudomonadota</taxon>
        <taxon>Betaproteobacteria</taxon>
        <taxon>Burkholderiales</taxon>
        <taxon>Alcaligenaceae</taxon>
        <taxon>Pollutimonas</taxon>
    </lineage>
</organism>
<keyword evidence="7" id="KW-1185">Reference proteome</keyword>
<feature type="transmembrane region" description="Helical" evidence="5">
    <location>
        <begin position="152"/>
        <end position="175"/>
    </location>
</feature>
<dbReference type="RefSeq" id="WP_073104846.1">
    <property type="nucleotide sequence ID" value="NZ_FQXE01000009.1"/>
</dbReference>
<feature type="transmembrane region" description="Helical" evidence="5">
    <location>
        <begin position="250"/>
        <end position="270"/>
    </location>
</feature>
<dbReference type="AlphaFoldDB" id="A0A1M5YHX8"/>
<evidence type="ECO:0000256" key="2">
    <source>
        <dbReference type="ARBA" id="ARBA00022692"/>
    </source>
</evidence>
<feature type="transmembrane region" description="Helical" evidence="5">
    <location>
        <begin position="42"/>
        <end position="61"/>
    </location>
</feature>
<evidence type="ECO:0000256" key="3">
    <source>
        <dbReference type="ARBA" id="ARBA00022989"/>
    </source>
</evidence>
<reference evidence="6 7" key="1">
    <citation type="submission" date="2016-11" db="EMBL/GenBank/DDBJ databases">
        <authorList>
            <person name="Jaros S."/>
            <person name="Januszkiewicz K."/>
            <person name="Wedrychowicz H."/>
        </authorList>
    </citation>
    <scope>NUCLEOTIDE SEQUENCE [LARGE SCALE GENOMIC DNA]</scope>
    <source>
        <strain evidence="6 7">CGMCC 1.10190</strain>
    </source>
</reference>
<protein>
    <submittedName>
        <fullName evidence="6">Type IV secretion system protein VirB6</fullName>
    </submittedName>
</protein>
<dbReference type="OrthoDB" id="8632056at2"/>
<keyword evidence="2 5" id="KW-0812">Transmembrane</keyword>
<feature type="transmembrane region" description="Helical" evidence="5">
    <location>
        <begin position="181"/>
        <end position="201"/>
    </location>
</feature>
<proteinExistence type="predicted"/>
<keyword evidence="3 5" id="KW-1133">Transmembrane helix</keyword>
<dbReference type="GO" id="GO:0030255">
    <property type="term" value="P:protein secretion by the type IV secretion system"/>
    <property type="evidence" value="ECO:0007669"/>
    <property type="project" value="InterPro"/>
</dbReference>
<gene>
    <name evidence="6" type="ORF">SAMN04488135_109109</name>
</gene>
<evidence type="ECO:0000256" key="1">
    <source>
        <dbReference type="ARBA" id="ARBA00004141"/>
    </source>
</evidence>
<dbReference type="GO" id="GO:0016020">
    <property type="term" value="C:membrane"/>
    <property type="evidence" value="ECO:0007669"/>
    <property type="project" value="UniProtKB-SubCell"/>
</dbReference>
<dbReference type="EMBL" id="FQXE01000009">
    <property type="protein sequence ID" value="SHI11641.1"/>
    <property type="molecule type" value="Genomic_DNA"/>
</dbReference>
<feature type="transmembrane region" description="Helical" evidence="5">
    <location>
        <begin position="73"/>
        <end position="93"/>
    </location>
</feature>
<comment type="subcellular location">
    <subcellularLocation>
        <location evidence="1">Membrane</location>
        <topology evidence="1">Multi-pass membrane protein</topology>
    </subcellularLocation>
</comment>
<name>A0A1M5YHX8_9BURK</name>
<evidence type="ECO:0000313" key="6">
    <source>
        <dbReference type="EMBL" id="SHI11641.1"/>
    </source>
</evidence>
<evidence type="ECO:0000256" key="5">
    <source>
        <dbReference type="SAM" id="Phobius"/>
    </source>
</evidence>
<keyword evidence="4 5" id="KW-0472">Membrane</keyword>
<dbReference type="Pfam" id="PF04610">
    <property type="entry name" value="TrbL"/>
    <property type="match status" value="1"/>
</dbReference>
<evidence type="ECO:0000313" key="7">
    <source>
        <dbReference type="Proteomes" id="UP000184226"/>
    </source>
</evidence>